<name>W1NRC3_AMBTC</name>
<dbReference type="PROSITE" id="PS51186">
    <property type="entry name" value="GNAT"/>
    <property type="match status" value="1"/>
</dbReference>
<dbReference type="PANTHER" id="PTHR10545:SF29">
    <property type="entry name" value="GH14572P-RELATED"/>
    <property type="match status" value="1"/>
</dbReference>
<evidence type="ECO:0000313" key="4">
    <source>
        <dbReference type="EMBL" id="ERM99521.1"/>
    </source>
</evidence>
<dbReference type="Gramene" id="ERM99521">
    <property type="protein sequence ID" value="ERM99521"/>
    <property type="gene ID" value="AMTR_s00088p00059900"/>
</dbReference>
<proteinExistence type="predicted"/>
<dbReference type="KEGG" id="atr:18427556"/>
<evidence type="ECO:0000259" key="3">
    <source>
        <dbReference type="PROSITE" id="PS51186"/>
    </source>
</evidence>
<dbReference type="PANTHER" id="PTHR10545">
    <property type="entry name" value="DIAMINE N-ACETYLTRANSFERASE"/>
    <property type="match status" value="1"/>
</dbReference>
<dbReference type="InterPro" id="IPR016181">
    <property type="entry name" value="Acyl_CoA_acyltransferase"/>
</dbReference>
<reference evidence="5" key="1">
    <citation type="journal article" date="2013" name="Science">
        <title>The Amborella genome and the evolution of flowering plants.</title>
        <authorList>
            <consortium name="Amborella Genome Project"/>
        </authorList>
    </citation>
    <scope>NUCLEOTIDE SEQUENCE [LARGE SCALE GENOMIC DNA]</scope>
</reference>
<dbReference type="HOGENOM" id="CLU_013985_41_0_1"/>
<organism evidence="4 5">
    <name type="scientific">Amborella trichopoda</name>
    <dbReference type="NCBI Taxonomy" id="13333"/>
    <lineage>
        <taxon>Eukaryota</taxon>
        <taxon>Viridiplantae</taxon>
        <taxon>Streptophyta</taxon>
        <taxon>Embryophyta</taxon>
        <taxon>Tracheophyta</taxon>
        <taxon>Spermatophyta</taxon>
        <taxon>Magnoliopsida</taxon>
        <taxon>Amborellales</taxon>
        <taxon>Amborellaceae</taxon>
        <taxon>Amborella</taxon>
    </lineage>
</organism>
<keyword evidence="2" id="KW-0012">Acyltransferase</keyword>
<dbReference type="EMBL" id="KI394998">
    <property type="protein sequence ID" value="ERM99521.1"/>
    <property type="molecule type" value="Genomic_DNA"/>
</dbReference>
<dbReference type="eggNOG" id="KOG3216">
    <property type="taxonomic scope" value="Eukaryota"/>
</dbReference>
<feature type="domain" description="N-acetyltransferase" evidence="3">
    <location>
        <begin position="76"/>
        <end position="224"/>
    </location>
</feature>
<dbReference type="SUPFAM" id="SSF55729">
    <property type="entry name" value="Acyl-CoA N-acyltransferases (Nat)"/>
    <property type="match status" value="1"/>
</dbReference>
<dbReference type="STRING" id="13333.W1NRC3"/>
<evidence type="ECO:0000313" key="5">
    <source>
        <dbReference type="Proteomes" id="UP000017836"/>
    </source>
</evidence>
<evidence type="ECO:0000256" key="1">
    <source>
        <dbReference type="ARBA" id="ARBA00022679"/>
    </source>
</evidence>
<keyword evidence="5" id="KW-1185">Reference proteome</keyword>
<protein>
    <recommendedName>
        <fullName evidence="3">N-acetyltransferase domain-containing protein</fullName>
    </recommendedName>
</protein>
<dbReference type="Proteomes" id="UP000017836">
    <property type="component" value="Unassembled WGS sequence"/>
</dbReference>
<accession>W1NRC3</accession>
<dbReference type="Pfam" id="PF00583">
    <property type="entry name" value="Acetyltransf_1"/>
    <property type="match status" value="1"/>
</dbReference>
<dbReference type="GO" id="GO:0008080">
    <property type="term" value="F:N-acetyltransferase activity"/>
    <property type="evidence" value="ECO:0000318"/>
    <property type="project" value="GO_Central"/>
</dbReference>
<dbReference type="AlphaFoldDB" id="W1NRC3"/>
<gene>
    <name evidence="4" type="ORF">AMTR_s00088p00059900</name>
</gene>
<sequence>MASTSSLENVLQSTGEPTEKSRVARIRLAVPEDVPHLLKLIHQMAVFEHMPHLFQATEHSLSSTLFSSPPFQGTTVFILEIFSDFPQNPCDKNQFFKPIFKKLVFDPPVEDVEAKTFASSQNGDGVVAGFVLFVQNYSTFLAKPGFYMEDLFVRECYRRRGLGRMLMESVAGQAVKMGFGIMQWCVLDWNVNAIKFYEEMGAEVMQQWSLCRLSGEALEAYRGKGDGNVDDESG</sequence>
<keyword evidence="1" id="KW-0808">Transferase</keyword>
<dbReference type="OrthoDB" id="7305308at2759"/>
<dbReference type="CDD" id="cd04301">
    <property type="entry name" value="NAT_SF"/>
    <property type="match status" value="1"/>
</dbReference>
<dbReference type="Gene3D" id="3.40.630.30">
    <property type="match status" value="1"/>
</dbReference>
<dbReference type="InterPro" id="IPR051016">
    <property type="entry name" value="Diverse_Substrate_AcTransf"/>
</dbReference>
<evidence type="ECO:0000256" key="2">
    <source>
        <dbReference type="ARBA" id="ARBA00023315"/>
    </source>
</evidence>
<dbReference type="InterPro" id="IPR000182">
    <property type="entry name" value="GNAT_dom"/>
</dbReference>
<dbReference type="OMA" id="LAIKMRC"/>